<accession>A0A172YCL0</accession>
<feature type="transmembrane region" description="Helical" evidence="1">
    <location>
        <begin position="26"/>
        <end position="43"/>
    </location>
</feature>
<reference evidence="2 3" key="1">
    <citation type="submission" date="2016-04" db="EMBL/GenBank/DDBJ databases">
        <title>Complete Genome Sequence of Halotalea alkalilenta IHB B 13600.</title>
        <authorList>
            <person name="Swarnkar M.K."/>
            <person name="Sharma A."/>
            <person name="Kaushal K."/>
            <person name="Soni R."/>
            <person name="Rana S."/>
            <person name="Singh A.K."/>
            <person name="Gulati A."/>
        </authorList>
    </citation>
    <scope>NUCLEOTIDE SEQUENCE [LARGE SCALE GENOMIC DNA]</scope>
    <source>
        <strain evidence="2 3">IHB B 13600</strain>
    </source>
</reference>
<feature type="transmembrane region" description="Helical" evidence="1">
    <location>
        <begin position="131"/>
        <end position="154"/>
    </location>
</feature>
<feature type="transmembrane region" description="Helical" evidence="1">
    <location>
        <begin position="92"/>
        <end position="111"/>
    </location>
</feature>
<name>A0A172YCL0_9GAMM</name>
<dbReference type="Pfam" id="PF04307">
    <property type="entry name" value="YdjM"/>
    <property type="match status" value="1"/>
</dbReference>
<dbReference type="PANTHER" id="PTHR40031">
    <property type="entry name" value="HYPOTHETICAL MEMBRANE SPANNING PROTEIN"/>
    <property type="match status" value="1"/>
</dbReference>
<feature type="transmembrane region" description="Helical" evidence="1">
    <location>
        <begin position="63"/>
        <end position="80"/>
    </location>
</feature>
<evidence type="ECO:0000256" key="1">
    <source>
        <dbReference type="SAM" id="Phobius"/>
    </source>
</evidence>
<feature type="transmembrane region" description="Helical" evidence="1">
    <location>
        <begin position="166"/>
        <end position="185"/>
    </location>
</feature>
<keyword evidence="1" id="KW-0812">Transmembrane</keyword>
<dbReference type="AlphaFoldDB" id="A0A172YCL0"/>
<evidence type="ECO:0000313" key="2">
    <source>
        <dbReference type="EMBL" id="ANF56963.1"/>
    </source>
</evidence>
<dbReference type="EMBL" id="CP015243">
    <property type="protein sequence ID" value="ANF56963.1"/>
    <property type="molecule type" value="Genomic_DNA"/>
</dbReference>
<evidence type="ECO:0000313" key="3">
    <source>
        <dbReference type="Proteomes" id="UP000077875"/>
    </source>
</evidence>
<keyword evidence="1" id="KW-1133">Transmembrane helix</keyword>
<organism evidence="2 3">
    <name type="scientific">Halotalea alkalilenta</name>
    <dbReference type="NCBI Taxonomy" id="376489"/>
    <lineage>
        <taxon>Bacteria</taxon>
        <taxon>Pseudomonadati</taxon>
        <taxon>Pseudomonadota</taxon>
        <taxon>Gammaproteobacteria</taxon>
        <taxon>Oceanospirillales</taxon>
        <taxon>Halomonadaceae</taxon>
        <taxon>Halotalea</taxon>
    </lineage>
</organism>
<proteinExistence type="predicted"/>
<dbReference type="PANTHER" id="PTHR40031:SF1">
    <property type="entry name" value="MEMBRANE-BOUND METAL-DEPENDENT HYDROLASE"/>
    <property type="match status" value="1"/>
</dbReference>
<protein>
    <recommendedName>
        <fullName evidence="4">Hydrolase</fullName>
    </recommendedName>
</protein>
<dbReference type="KEGG" id="haa:A5892_05360"/>
<dbReference type="RefSeq" id="WP_064121924.1">
    <property type="nucleotide sequence ID" value="NZ_CP015243.1"/>
</dbReference>
<dbReference type="InterPro" id="IPR007404">
    <property type="entry name" value="YdjM-like"/>
</dbReference>
<sequence>MDSITQAVLGGSIGATVLGRRLGRRAVLLGMAIATLPDLDVMFDAGDPIANYSEHRGITHSLLTLPPFAALCAVLAWWIGRRRGRGRDTPPISLARWWWFFALALVTHPLIDAFTTYGTQLLWPLTPPPTSWSSIAIIDPLYTLPLLVAVILVLCRGSRSVRAAPIALGLSTLYLGLTLVLKGWVVSQVTPVLIEHRLQDRPILVQPVMPTSLVWQLVISDGERYHQAYVSIFDHQDQIRFDTFSRGAELEDAALSTPGGRRMAWFAGPFIGYREDQGRLVASDLRVGMPGVEVFSFTIAQRDAEGEWQALTTSQQGPMARPAPAQLSSLARRLFDAGALCTADYGGRTRLASSLPQCATSE</sequence>
<keyword evidence="1" id="KW-0472">Membrane</keyword>
<keyword evidence="3" id="KW-1185">Reference proteome</keyword>
<dbReference type="STRING" id="376489.A5892_05360"/>
<gene>
    <name evidence="2" type="ORF">A5892_05360</name>
</gene>
<dbReference type="InterPro" id="IPR053170">
    <property type="entry name" value="Transcription_regulator"/>
</dbReference>
<evidence type="ECO:0008006" key="4">
    <source>
        <dbReference type="Google" id="ProtNLM"/>
    </source>
</evidence>
<dbReference type="Proteomes" id="UP000077875">
    <property type="component" value="Chromosome"/>
</dbReference>